<protein>
    <submittedName>
        <fullName evidence="1">Uncharacterized protein</fullName>
    </submittedName>
</protein>
<accession>A0A7C8KIM1</accession>
<evidence type="ECO:0000313" key="1">
    <source>
        <dbReference type="EMBL" id="TGJ66732.1"/>
    </source>
</evidence>
<organism evidence="1 2">
    <name type="scientific">Orbilia oligospora</name>
    <name type="common">Nematode-trapping fungus</name>
    <name type="synonym">Arthrobotrys oligospora</name>
    <dbReference type="NCBI Taxonomy" id="2813651"/>
    <lineage>
        <taxon>Eukaryota</taxon>
        <taxon>Fungi</taxon>
        <taxon>Dikarya</taxon>
        <taxon>Ascomycota</taxon>
        <taxon>Pezizomycotina</taxon>
        <taxon>Orbiliomycetes</taxon>
        <taxon>Orbiliales</taxon>
        <taxon>Orbiliaceae</taxon>
        <taxon>Orbilia</taxon>
    </lineage>
</organism>
<proteinExistence type="predicted"/>
<dbReference type="EMBL" id="SOZJ01000005">
    <property type="protein sequence ID" value="TGJ66732.1"/>
    <property type="molecule type" value="Genomic_DNA"/>
</dbReference>
<gene>
    <name evidence="1" type="ORF">EYR41_008339</name>
</gene>
<reference evidence="1 2" key="1">
    <citation type="submission" date="2019-03" db="EMBL/GenBank/DDBJ databases">
        <title>Nematode-trapping fungi genome.</title>
        <authorList>
            <person name="Vidal-Diez De Ulzurrun G."/>
        </authorList>
    </citation>
    <scope>NUCLEOTIDE SEQUENCE [LARGE SCALE GENOMIC DNA]</scope>
    <source>
        <strain evidence="1 2">TWF154</strain>
    </source>
</reference>
<sequence length="72" mass="8031">MAMAGQIKYIEPRPAHDRPAPNDVRLHLLKLPQPFNSAEVVGVELMKINIRPVSTAVMGVPRKLICPNQMQC</sequence>
<comment type="caution">
    <text evidence="1">The sequence shown here is derived from an EMBL/GenBank/DDBJ whole genome shotgun (WGS) entry which is preliminary data.</text>
</comment>
<name>A0A7C8KIM1_ORBOL</name>
<dbReference type="Proteomes" id="UP000297595">
    <property type="component" value="Unassembled WGS sequence"/>
</dbReference>
<evidence type="ECO:0000313" key="2">
    <source>
        <dbReference type="Proteomes" id="UP000297595"/>
    </source>
</evidence>
<dbReference type="AlphaFoldDB" id="A0A7C8KIM1"/>